<dbReference type="GO" id="GO:0003723">
    <property type="term" value="F:RNA binding"/>
    <property type="evidence" value="ECO:0007669"/>
    <property type="project" value="InterPro"/>
</dbReference>
<accession>W7I7U2</accession>
<evidence type="ECO:0000256" key="1">
    <source>
        <dbReference type="ARBA" id="ARBA00004604"/>
    </source>
</evidence>
<dbReference type="FunFam" id="2.40.50.140:FF:000198">
    <property type="entry name" value="Exosome complex component CSL4"/>
    <property type="match status" value="1"/>
</dbReference>
<feature type="domain" description="Exosome complex component N-terminal" evidence="5">
    <location>
        <begin position="5"/>
        <end position="41"/>
    </location>
</feature>
<evidence type="ECO:0000259" key="4">
    <source>
        <dbReference type="Pfam" id="PF10447"/>
    </source>
</evidence>
<proteinExistence type="predicted"/>
<dbReference type="PANTHER" id="PTHR12686">
    <property type="entry name" value="3'-5' EXORIBONUCLEASE CSL4-RELATED"/>
    <property type="match status" value="1"/>
</dbReference>
<comment type="subcellular location">
    <subcellularLocation>
        <location evidence="1">Nucleus</location>
        <location evidence="1">Nucleolus</location>
    </subcellularLocation>
</comment>
<organism evidence="6 7">
    <name type="scientific">Drechslerella stenobrocha 248</name>
    <dbReference type="NCBI Taxonomy" id="1043628"/>
    <lineage>
        <taxon>Eukaryota</taxon>
        <taxon>Fungi</taxon>
        <taxon>Dikarya</taxon>
        <taxon>Ascomycota</taxon>
        <taxon>Pezizomycotina</taxon>
        <taxon>Orbiliomycetes</taxon>
        <taxon>Orbiliales</taxon>
        <taxon>Orbiliaceae</taxon>
        <taxon>Drechslerella</taxon>
    </lineage>
</organism>
<sequence length="204" mass="21619">MTSALVVPGQPLGPAHAYVPGSGVHVFNGQIVSSLVGQVVTTASTSTSASASTLTSTPPTISVVKPSVAADEEGSSATLLPDVNSEVLCRVTRINARQATVAVFVVNGRVCGDDFQGVIRVQDVRQTEVDRVRIFTSFRPGDIVRAKVISLGDQSNYYLSTAHNSLGVVMANSEAGDPMYPINWREMKSSRTGVVEERKVAKPF</sequence>
<dbReference type="Pfam" id="PF14382">
    <property type="entry name" value="ECR1_N"/>
    <property type="match status" value="1"/>
</dbReference>
<dbReference type="GO" id="GO:0071038">
    <property type="term" value="P:TRAMP-dependent tRNA surveillance pathway"/>
    <property type="evidence" value="ECO:0007669"/>
    <property type="project" value="EnsemblFungi"/>
</dbReference>
<keyword evidence="7" id="KW-1185">Reference proteome</keyword>
<gene>
    <name evidence="6" type="ORF">DRE_02271</name>
</gene>
<dbReference type="GO" id="GO:0070481">
    <property type="term" value="P:nuclear-transcribed mRNA catabolic process, non-stop decay"/>
    <property type="evidence" value="ECO:0007669"/>
    <property type="project" value="EnsemblFungi"/>
</dbReference>
<dbReference type="HOGENOM" id="CLU_067135_3_0_1"/>
<name>W7I7U2_9PEZI</name>
<dbReference type="CDD" id="cd05791">
    <property type="entry name" value="S1_CSL4"/>
    <property type="match status" value="1"/>
</dbReference>
<dbReference type="GO" id="GO:0071035">
    <property type="term" value="P:nuclear polyadenylation-dependent rRNA catabolic process"/>
    <property type="evidence" value="ECO:0007669"/>
    <property type="project" value="EnsemblFungi"/>
</dbReference>
<dbReference type="InterPro" id="IPR039771">
    <property type="entry name" value="Csl4"/>
</dbReference>
<keyword evidence="3" id="KW-0271">Exosome</keyword>
<dbReference type="Proteomes" id="UP000024837">
    <property type="component" value="Unassembled WGS sequence"/>
</dbReference>
<evidence type="ECO:0000259" key="5">
    <source>
        <dbReference type="Pfam" id="PF14382"/>
    </source>
</evidence>
<dbReference type="GO" id="GO:0005730">
    <property type="term" value="C:nucleolus"/>
    <property type="evidence" value="ECO:0007669"/>
    <property type="project" value="UniProtKB-SubCell"/>
</dbReference>
<dbReference type="Pfam" id="PF10447">
    <property type="entry name" value="EXOSC1"/>
    <property type="match status" value="1"/>
</dbReference>
<dbReference type="InterPro" id="IPR019495">
    <property type="entry name" value="EXOSC1_C"/>
</dbReference>
<dbReference type="SUPFAM" id="SSF110324">
    <property type="entry name" value="Ribosomal L27 protein-like"/>
    <property type="match status" value="1"/>
</dbReference>
<dbReference type="OrthoDB" id="440760at2759"/>
<keyword evidence="2" id="KW-0963">Cytoplasm</keyword>
<dbReference type="GO" id="GO:0000176">
    <property type="term" value="C:nuclear exosome (RNase complex)"/>
    <property type="evidence" value="ECO:0007669"/>
    <property type="project" value="EnsemblFungi"/>
</dbReference>
<dbReference type="GO" id="GO:0006397">
    <property type="term" value="P:mRNA processing"/>
    <property type="evidence" value="ECO:0007669"/>
    <property type="project" value="EnsemblFungi"/>
</dbReference>
<dbReference type="InterPro" id="IPR012340">
    <property type="entry name" value="NA-bd_OB-fold"/>
</dbReference>
<reference evidence="6 7" key="1">
    <citation type="submission" date="2013-05" db="EMBL/GenBank/DDBJ databases">
        <title>Drechslerella stenobrocha genome reveals carnivorous origination and mechanical trapping mechanism of predatory fungi.</title>
        <authorList>
            <person name="Liu X."/>
            <person name="Zhang W."/>
            <person name="Liu K."/>
        </authorList>
    </citation>
    <scope>NUCLEOTIDE SEQUENCE [LARGE SCALE GENOMIC DNA]</scope>
    <source>
        <strain evidence="6 7">248</strain>
    </source>
</reference>
<evidence type="ECO:0000313" key="7">
    <source>
        <dbReference type="Proteomes" id="UP000024837"/>
    </source>
</evidence>
<evidence type="ECO:0008006" key="8">
    <source>
        <dbReference type="Google" id="ProtNLM"/>
    </source>
</evidence>
<dbReference type="GO" id="GO:0000467">
    <property type="term" value="P:exonucleolytic trimming to generate mature 3'-end of 5.8S rRNA from tricistronic rRNA transcript (SSU-rRNA, 5.8S rRNA, LSU-rRNA)"/>
    <property type="evidence" value="ECO:0007669"/>
    <property type="project" value="EnsemblFungi"/>
</dbReference>
<dbReference type="Gene3D" id="2.40.50.140">
    <property type="entry name" value="Nucleic acid-binding proteins"/>
    <property type="match status" value="1"/>
</dbReference>
<dbReference type="Gene3D" id="2.40.50.100">
    <property type="match status" value="1"/>
</dbReference>
<feature type="domain" description="Exosome complex component CSL4 C-terminal" evidence="4">
    <location>
        <begin position="112"/>
        <end position="151"/>
    </location>
</feature>
<dbReference type="PANTHER" id="PTHR12686:SF8">
    <property type="entry name" value="EXOSOME COMPLEX COMPONENT CSL4"/>
    <property type="match status" value="1"/>
</dbReference>
<evidence type="ECO:0000256" key="2">
    <source>
        <dbReference type="ARBA" id="ARBA00022490"/>
    </source>
</evidence>
<dbReference type="AlphaFoldDB" id="W7I7U2"/>
<dbReference type="InterPro" id="IPR025721">
    <property type="entry name" value="Exosome_cplx_N_dom"/>
</dbReference>
<dbReference type="EMBL" id="KI966401">
    <property type="protein sequence ID" value="EWC48167.1"/>
    <property type="molecule type" value="Genomic_DNA"/>
</dbReference>
<evidence type="ECO:0000313" key="6">
    <source>
        <dbReference type="EMBL" id="EWC48167.1"/>
    </source>
</evidence>
<evidence type="ECO:0000256" key="3">
    <source>
        <dbReference type="ARBA" id="ARBA00022835"/>
    </source>
</evidence>
<protein>
    <recommendedName>
        <fullName evidence="8">S1 motif domain-containing protein</fullName>
    </recommendedName>
</protein>
<dbReference type="GO" id="GO:0000785">
    <property type="term" value="C:chromatin"/>
    <property type="evidence" value="ECO:0007669"/>
    <property type="project" value="EnsemblFungi"/>
</dbReference>
<dbReference type="SUPFAM" id="SSF50249">
    <property type="entry name" value="Nucleic acid-binding proteins"/>
    <property type="match status" value="1"/>
</dbReference>
<dbReference type="GO" id="GO:0000177">
    <property type="term" value="C:cytoplasmic exosome (RNase complex)"/>
    <property type="evidence" value="ECO:0007669"/>
    <property type="project" value="EnsemblFungi"/>
</dbReference>